<reference evidence="1 2" key="1">
    <citation type="submission" date="2017-04" db="EMBL/GenBank/DDBJ databases">
        <title>The genome sequence of Weissella cibaria isolated from wild Drosophila.</title>
        <authorList>
            <person name="Ricks N.J."/>
            <person name="Carroll C."/>
            <person name="Walters A."/>
            <person name="Newell P.D."/>
            <person name="Chaston J.M."/>
        </authorList>
    </citation>
    <scope>NUCLEOTIDE SEQUENCE [LARGE SCALE GENOMIC DNA]</scope>
    <source>
        <strain evidence="1 2">DmW_103</strain>
    </source>
</reference>
<sequence>MNVQNARRNGQVTYIQVTYQIPENATRETDNLLHIRDNYEKLLITQNYFGNPDIDGIPVINIIDWLVNENDYK</sequence>
<proteinExistence type="predicted"/>
<accession>A0A1X4JP16</accession>
<dbReference type="EMBL" id="NDXJ01000002">
    <property type="protein sequence ID" value="OSP90469.1"/>
    <property type="molecule type" value="Genomic_DNA"/>
</dbReference>
<organism evidence="1 2">
    <name type="scientific">Weissella cibaria</name>
    <dbReference type="NCBI Taxonomy" id="137591"/>
    <lineage>
        <taxon>Bacteria</taxon>
        <taxon>Bacillati</taxon>
        <taxon>Bacillota</taxon>
        <taxon>Bacilli</taxon>
        <taxon>Lactobacillales</taxon>
        <taxon>Lactobacillaceae</taxon>
        <taxon>Weissella</taxon>
    </lineage>
</organism>
<protein>
    <submittedName>
        <fullName evidence="1">ATPase</fullName>
    </submittedName>
</protein>
<dbReference type="Proteomes" id="UP000193588">
    <property type="component" value="Unassembled WGS sequence"/>
</dbReference>
<evidence type="ECO:0000313" key="2">
    <source>
        <dbReference type="Proteomes" id="UP000193588"/>
    </source>
</evidence>
<comment type="caution">
    <text evidence="1">The sequence shown here is derived from an EMBL/GenBank/DDBJ whole genome shotgun (WGS) entry which is preliminary data.</text>
</comment>
<gene>
    <name evidence="1" type="ORF">B9D04_01580</name>
</gene>
<name>A0A1X4JP16_9LACO</name>
<dbReference type="RefSeq" id="WP_085637278.1">
    <property type="nucleotide sequence ID" value="NZ_CP169283.1"/>
</dbReference>
<dbReference type="AlphaFoldDB" id="A0A1X4JP16"/>
<evidence type="ECO:0000313" key="1">
    <source>
        <dbReference type="EMBL" id="OSP90469.1"/>
    </source>
</evidence>